<accession>A0A840G7Z9</accession>
<dbReference type="PANTHER" id="PTHR23522:SF10">
    <property type="entry name" value="3-PHENYLPROPIONIC ACID TRANSPORTER-RELATED"/>
    <property type="match status" value="1"/>
</dbReference>
<evidence type="ECO:0000256" key="3">
    <source>
        <dbReference type="ARBA" id="ARBA00022475"/>
    </source>
</evidence>
<evidence type="ECO:0000256" key="7">
    <source>
        <dbReference type="ARBA" id="ARBA00023136"/>
    </source>
</evidence>
<dbReference type="GO" id="GO:0015528">
    <property type="term" value="F:lactose:proton symporter activity"/>
    <property type="evidence" value="ECO:0007669"/>
    <property type="project" value="TreeGrafter"/>
</dbReference>
<dbReference type="InterPro" id="IPR024989">
    <property type="entry name" value="MFS_assoc_dom"/>
</dbReference>
<dbReference type="PANTHER" id="PTHR23522">
    <property type="entry name" value="BLL5896 PROTEIN"/>
    <property type="match status" value="1"/>
</dbReference>
<dbReference type="Proteomes" id="UP000587070">
    <property type="component" value="Unassembled WGS sequence"/>
</dbReference>
<dbReference type="InterPro" id="IPR026032">
    <property type="entry name" value="HcaT-like"/>
</dbReference>
<evidence type="ECO:0000259" key="9">
    <source>
        <dbReference type="PROSITE" id="PS50850"/>
    </source>
</evidence>
<dbReference type="InterPro" id="IPR036259">
    <property type="entry name" value="MFS_trans_sf"/>
</dbReference>
<feature type="transmembrane region" description="Helical" evidence="8">
    <location>
        <begin position="131"/>
        <end position="147"/>
    </location>
</feature>
<feature type="transmembrane region" description="Helical" evidence="8">
    <location>
        <begin position="37"/>
        <end position="55"/>
    </location>
</feature>
<proteinExistence type="predicted"/>
<comment type="caution">
    <text evidence="10">The sequence shown here is derived from an EMBL/GenBank/DDBJ whole genome shotgun (WGS) entry which is preliminary data.</text>
</comment>
<evidence type="ECO:0000256" key="2">
    <source>
        <dbReference type="ARBA" id="ARBA00022448"/>
    </source>
</evidence>
<keyword evidence="7 8" id="KW-0472">Membrane</keyword>
<dbReference type="InterPro" id="IPR020846">
    <property type="entry name" value="MFS_dom"/>
</dbReference>
<dbReference type="PIRSF" id="PIRSF004925">
    <property type="entry name" value="HcaT"/>
    <property type="match status" value="1"/>
</dbReference>
<evidence type="ECO:0000313" key="10">
    <source>
        <dbReference type="EMBL" id="MBB4247996.1"/>
    </source>
</evidence>
<evidence type="ECO:0000313" key="11">
    <source>
        <dbReference type="Proteomes" id="UP000587070"/>
    </source>
</evidence>
<dbReference type="AlphaFoldDB" id="A0A840G7Z9"/>
<dbReference type="GO" id="GO:0005886">
    <property type="term" value="C:plasma membrane"/>
    <property type="evidence" value="ECO:0007669"/>
    <property type="project" value="UniProtKB-SubCell"/>
</dbReference>
<protein>
    <submittedName>
        <fullName evidence="10">PPP family 3-phenylpropionic acid transporter</fullName>
    </submittedName>
</protein>
<dbReference type="OrthoDB" id="9150135at2"/>
<reference evidence="10 11" key="1">
    <citation type="submission" date="2020-08" db="EMBL/GenBank/DDBJ databases">
        <title>Genome sequencing of Purple Non-Sulfur Bacteria from various extreme environments.</title>
        <authorList>
            <person name="Mayer M."/>
        </authorList>
    </citation>
    <scope>NUCLEOTIDE SEQUENCE [LARGE SCALE GENOMIC DNA]</scope>
    <source>
        <strain evidence="10 11">2761</strain>
    </source>
</reference>
<feature type="transmembrane region" description="Helical" evidence="8">
    <location>
        <begin position="7"/>
        <end position="25"/>
    </location>
</feature>
<dbReference type="Gene3D" id="1.20.1250.20">
    <property type="entry name" value="MFS general substrate transporter like domains"/>
    <property type="match status" value="2"/>
</dbReference>
<keyword evidence="5 8" id="KW-0812">Transmembrane</keyword>
<keyword evidence="6 8" id="KW-1133">Transmembrane helix</keyword>
<feature type="transmembrane region" description="Helical" evidence="8">
    <location>
        <begin position="67"/>
        <end position="84"/>
    </location>
</feature>
<keyword evidence="11" id="KW-1185">Reference proteome</keyword>
<evidence type="ECO:0000256" key="5">
    <source>
        <dbReference type="ARBA" id="ARBA00022692"/>
    </source>
</evidence>
<evidence type="ECO:0000256" key="8">
    <source>
        <dbReference type="SAM" id="Phobius"/>
    </source>
</evidence>
<organism evidence="10 11">
    <name type="scientific">Rhodocyclus tenuis</name>
    <name type="common">Rhodospirillum tenue</name>
    <dbReference type="NCBI Taxonomy" id="1066"/>
    <lineage>
        <taxon>Bacteria</taxon>
        <taxon>Pseudomonadati</taxon>
        <taxon>Pseudomonadota</taxon>
        <taxon>Betaproteobacteria</taxon>
        <taxon>Rhodocyclales</taxon>
        <taxon>Rhodocyclaceae</taxon>
        <taxon>Rhodocyclus</taxon>
    </lineage>
</organism>
<evidence type="ECO:0000256" key="1">
    <source>
        <dbReference type="ARBA" id="ARBA00004429"/>
    </source>
</evidence>
<evidence type="ECO:0000256" key="4">
    <source>
        <dbReference type="ARBA" id="ARBA00022519"/>
    </source>
</evidence>
<dbReference type="SUPFAM" id="SSF103473">
    <property type="entry name" value="MFS general substrate transporter"/>
    <property type="match status" value="1"/>
</dbReference>
<evidence type="ECO:0000256" key="6">
    <source>
        <dbReference type="ARBA" id="ARBA00022989"/>
    </source>
</evidence>
<dbReference type="EMBL" id="JACIGE010000008">
    <property type="protein sequence ID" value="MBB4247996.1"/>
    <property type="molecule type" value="Genomic_DNA"/>
</dbReference>
<comment type="subcellular location">
    <subcellularLocation>
        <location evidence="1">Cell inner membrane</location>
        <topology evidence="1">Multi-pass membrane protein</topology>
    </subcellularLocation>
</comment>
<dbReference type="GO" id="GO:0030395">
    <property type="term" value="F:lactose binding"/>
    <property type="evidence" value="ECO:0007669"/>
    <property type="project" value="TreeGrafter"/>
</dbReference>
<dbReference type="Pfam" id="PF12832">
    <property type="entry name" value="MFS_1_like"/>
    <property type="match status" value="1"/>
</dbReference>
<keyword evidence="3" id="KW-1003">Cell membrane</keyword>
<feature type="transmembrane region" description="Helical" evidence="8">
    <location>
        <begin position="198"/>
        <end position="221"/>
    </location>
</feature>
<feature type="transmembrane region" description="Helical" evidence="8">
    <location>
        <begin position="321"/>
        <end position="343"/>
    </location>
</feature>
<keyword evidence="4" id="KW-0997">Cell inner membrane</keyword>
<gene>
    <name evidence="10" type="ORF">GGD90_002382</name>
</gene>
<feature type="transmembrane region" description="Helical" evidence="8">
    <location>
        <begin position="261"/>
        <end position="281"/>
    </location>
</feature>
<dbReference type="PROSITE" id="PS50850">
    <property type="entry name" value="MFS"/>
    <property type="match status" value="1"/>
</dbReference>
<feature type="domain" description="Major facilitator superfamily (MFS) profile" evidence="9">
    <location>
        <begin position="195"/>
        <end position="375"/>
    </location>
</feature>
<sequence length="375" mass="39774">MHVRFAAFYFLHFALIGGFSPYFALYLHKADFAPQEVTILMSTLLAGRLLFPLLWGWAADMGLPRRWAVPLTLIGSIGGLLACLDSPGLLRAFCAILVFSFFWSGNLPLLEALVLDHLSARRDDYGRIRKWGSAGFLISVSLIGATVDVAGDGLVFACIGLACLLLGVSLTLPCQEEGSPLPRSCTPPSLLRTPRVRALLLIGFLMCLVHGAYNLLFSIYLSDHGYSTKIIGVLWALGALSEIVVLSFSAAIFQRCARRKLIALCFFAATVRFLLTAWGVSSPGLLVLAQLMHALSFGLCHAAIVGALADASATGRQNGVQAAYASACGAGALAGSLASGALWSLGGGGWAFTAAAIFAAASVPWLLRVRRLPVS</sequence>
<feature type="transmembrane region" description="Helical" evidence="8">
    <location>
        <begin position="153"/>
        <end position="174"/>
    </location>
</feature>
<feature type="transmembrane region" description="Helical" evidence="8">
    <location>
        <begin position="233"/>
        <end position="254"/>
    </location>
</feature>
<feature type="transmembrane region" description="Helical" evidence="8">
    <location>
        <begin position="349"/>
        <end position="367"/>
    </location>
</feature>
<dbReference type="RefSeq" id="WP_153116873.1">
    <property type="nucleotide sequence ID" value="NZ_JACIGE010000008.1"/>
</dbReference>
<feature type="transmembrane region" description="Helical" evidence="8">
    <location>
        <begin position="90"/>
        <end position="110"/>
    </location>
</feature>
<feature type="transmembrane region" description="Helical" evidence="8">
    <location>
        <begin position="287"/>
        <end position="309"/>
    </location>
</feature>
<name>A0A840G7Z9_RHOTE</name>
<keyword evidence="2" id="KW-0813">Transport</keyword>